<dbReference type="InterPro" id="IPR001356">
    <property type="entry name" value="HD"/>
</dbReference>
<protein>
    <submittedName>
        <fullName evidence="11">Msh homeobox 1</fullName>
    </submittedName>
</protein>
<dbReference type="GO" id="GO:0048598">
    <property type="term" value="P:embryonic morphogenesis"/>
    <property type="evidence" value="ECO:0007669"/>
    <property type="project" value="TreeGrafter"/>
</dbReference>
<evidence type="ECO:0000256" key="1">
    <source>
        <dbReference type="ARBA" id="ARBA00004123"/>
    </source>
</evidence>
<feature type="domain" description="Homeobox" evidence="10">
    <location>
        <begin position="220"/>
        <end position="280"/>
    </location>
</feature>
<gene>
    <name evidence="11" type="ORF">D915_002730</name>
</gene>
<feature type="region of interest" description="Disordered" evidence="9">
    <location>
        <begin position="145"/>
        <end position="172"/>
    </location>
</feature>
<dbReference type="PROSITE" id="PS00027">
    <property type="entry name" value="HOMEOBOX_1"/>
    <property type="match status" value="1"/>
</dbReference>
<organism evidence="11 12">
    <name type="scientific">Fasciola hepatica</name>
    <name type="common">Liver fluke</name>
    <dbReference type="NCBI Taxonomy" id="6192"/>
    <lineage>
        <taxon>Eukaryota</taxon>
        <taxon>Metazoa</taxon>
        <taxon>Spiralia</taxon>
        <taxon>Lophotrochozoa</taxon>
        <taxon>Platyhelminthes</taxon>
        <taxon>Trematoda</taxon>
        <taxon>Digenea</taxon>
        <taxon>Plagiorchiida</taxon>
        <taxon>Echinostomata</taxon>
        <taxon>Echinostomatoidea</taxon>
        <taxon>Fasciolidae</taxon>
        <taxon>Fasciola</taxon>
    </lineage>
</organism>
<dbReference type="EMBL" id="JXXN02000729">
    <property type="protein sequence ID" value="THD26476.1"/>
    <property type="molecule type" value="Genomic_DNA"/>
</dbReference>
<dbReference type="InterPro" id="IPR017970">
    <property type="entry name" value="Homeobox_CS"/>
</dbReference>
<dbReference type="InterPro" id="IPR050674">
    <property type="entry name" value="Msh_Homeobox_Regulators"/>
</dbReference>
<feature type="compositionally biased region" description="Polar residues" evidence="9">
    <location>
        <begin position="20"/>
        <end position="35"/>
    </location>
</feature>
<name>A0A4E0RG04_FASHE</name>
<feature type="region of interest" description="Disordered" evidence="9">
    <location>
        <begin position="1"/>
        <end position="43"/>
    </location>
</feature>
<dbReference type="GO" id="GO:0000977">
    <property type="term" value="F:RNA polymerase II transcription regulatory region sequence-specific DNA binding"/>
    <property type="evidence" value="ECO:0007669"/>
    <property type="project" value="TreeGrafter"/>
</dbReference>
<evidence type="ECO:0000256" key="3">
    <source>
        <dbReference type="ARBA" id="ARBA00023125"/>
    </source>
</evidence>
<evidence type="ECO:0000313" key="11">
    <source>
        <dbReference type="EMBL" id="THD26476.1"/>
    </source>
</evidence>
<dbReference type="PROSITE" id="PS50071">
    <property type="entry name" value="HOMEOBOX_2"/>
    <property type="match status" value="1"/>
</dbReference>
<evidence type="ECO:0000256" key="2">
    <source>
        <dbReference type="ARBA" id="ARBA00022473"/>
    </source>
</evidence>
<evidence type="ECO:0000256" key="9">
    <source>
        <dbReference type="SAM" id="MobiDB-lite"/>
    </source>
</evidence>
<dbReference type="AlphaFoldDB" id="A0A4E0RG04"/>
<proteinExistence type="inferred from homology"/>
<evidence type="ECO:0000259" key="10">
    <source>
        <dbReference type="PROSITE" id="PS50071"/>
    </source>
</evidence>
<evidence type="ECO:0000256" key="8">
    <source>
        <dbReference type="RuleBase" id="RU000682"/>
    </source>
</evidence>
<sequence length="733" mass="79096">MLRFSIDSLLSSDRSPESSGTPTEELSPNGGTSSLWHPETLSSPTDYSSSSTFITPHNVIPFSNYDAIRSHSSAVVSDGMSIVRRALNDIDSFESRDCNGGNLRVDSIVPLVPPSFPLFDPIHTNGMLINPSFLKHSLRSSVLGQSAAAPASLQPPPPPPPPPPAPPASLASTALSTEDPLTGFEPYLSMGTRGIVRNWFELVGKYDGTPPQKCTLRKHKPNRKPRTPFTTQQLVALERKFRQKQYLSIAERAEFSNNLTLTETQVKIWFQNRRAKAKRLQEIESGKYQTIPSSSTNNGTNLTVTVSGSGTPNRAVINGTAAQTPTTTMIKTTGTTPPSSTVYPLEDFDLIMIPDSDRCHPHNSPSWKSPVLSAAPSTDSSERSDRLTPNAAASSPGTCPTTRNKSSPEQSPNAVKSRWSLPGSNLTATGSDTENVTKLPSAFSRSSTKHTISYYSSGDDRTDSNLANLAKSDFFRSHSDYPWGLFNLPNWKSVSTPALNKDENWLDKSNTAISQFDHKMAIEHLFKKHESHDRLEHKSQDYSNSIIHSALATPLASTTNPGGTFNITTSVPNSDPLKLPTIRFSNSSNLAYETCQAGQLELSNLWMNSTNSILLANSLFSNLAERLVQPDPHTCPLSIQPTTSGGSCTSACDSIDYFSAAAAAAAATHAAAVASYQLNNIGPVSATNTSATATTSTIFNDVNNHLRNSVISSTMNSTKDSSTIPSEVLLATF</sequence>
<dbReference type="InterPro" id="IPR020479">
    <property type="entry name" value="HD_metazoa"/>
</dbReference>
<dbReference type="CDD" id="cd00086">
    <property type="entry name" value="homeodomain"/>
    <property type="match status" value="1"/>
</dbReference>
<dbReference type="GO" id="GO:0005634">
    <property type="term" value="C:nucleus"/>
    <property type="evidence" value="ECO:0007669"/>
    <property type="project" value="UniProtKB-SubCell"/>
</dbReference>
<evidence type="ECO:0000256" key="5">
    <source>
        <dbReference type="ARBA" id="ARBA00023242"/>
    </source>
</evidence>
<dbReference type="Pfam" id="PF00046">
    <property type="entry name" value="Homeodomain"/>
    <property type="match status" value="1"/>
</dbReference>
<comment type="subcellular location">
    <subcellularLocation>
        <location evidence="1 7 8">Nucleus</location>
    </subcellularLocation>
</comment>
<feature type="region of interest" description="Disordered" evidence="9">
    <location>
        <begin position="356"/>
        <end position="437"/>
    </location>
</feature>
<keyword evidence="12" id="KW-1185">Reference proteome</keyword>
<dbReference type="Proteomes" id="UP000230066">
    <property type="component" value="Unassembled WGS sequence"/>
</dbReference>
<feature type="compositionally biased region" description="Polar residues" evidence="9">
    <location>
        <begin position="422"/>
        <end position="437"/>
    </location>
</feature>
<evidence type="ECO:0000256" key="7">
    <source>
        <dbReference type="PROSITE-ProRule" id="PRU00108"/>
    </source>
</evidence>
<dbReference type="InterPro" id="IPR009057">
    <property type="entry name" value="Homeodomain-like_sf"/>
</dbReference>
<keyword evidence="4 7" id="KW-0371">Homeobox</keyword>
<accession>A0A4E0RG04</accession>
<evidence type="ECO:0000256" key="4">
    <source>
        <dbReference type="ARBA" id="ARBA00023155"/>
    </source>
</evidence>
<keyword evidence="3 7" id="KW-0238">DNA-binding</keyword>
<dbReference type="SMART" id="SM00389">
    <property type="entry name" value="HOX"/>
    <property type="match status" value="1"/>
</dbReference>
<dbReference type="PRINTS" id="PR00024">
    <property type="entry name" value="HOMEOBOX"/>
</dbReference>
<evidence type="ECO:0000256" key="6">
    <source>
        <dbReference type="ARBA" id="ARBA00038425"/>
    </source>
</evidence>
<feature type="compositionally biased region" description="Low complexity" evidence="9">
    <location>
        <begin position="7"/>
        <end position="19"/>
    </location>
</feature>
<keyword evidence="5 7" id="KW-0539">Nucleus</keyword>
<comment type="similarity">
    <text evidence="6">Belongs to the Msh homeobox family.</text>
</comment>
<keyword evidence="2" id="KW-0217">Developmental protein</keyword>
<dbReference type="GO" id="GO:0000981">
    <property type="term" value="F:DNA-binding transcription factor activity, RNA polymerase II-specific"/>
    <property type="evidence" value="ECO:0007669"/>
    <property type="project" value="InterPro"/>
</dbReference>
<feature type="compositionally biased region" description="Pro residues" evidence="9">
    <location>
        <begin position="153"/>
        <end position="167"/>
    </location>
</feature>
<evidence type="ECO:0000313" key="12">
    <source>
        <dbReference type="Proteomes" id="UP000230066"/>
    </source>
</evidence>
<dbReference type="PANTHER" id="PTHR24338">
    <property type="entry name" value="HOMEOBOX PROTEIN MSX"/>
    <property type="match status" value="1"/>
</dbReference>
<feature type="DNA-binding region" description="Homeobox" evidence="7">
    <location>
        <begin position="222"/>
        <end position="281"/>
    </location>
</feature>
<feature type="compositionally biased region" description="Polar residues" evidence="9">
    <location>
        <begin position="391"/>
        <end position="414"/>
    </location>
</feature>
<dbReference type="SUPFAM" id="SSF46689">
    <property type="entry name" value="Homeodomain-like"/>
    <property type="match status" value="1"/>
</dbReference>
<dbReference type="Gene3D" id="1.10.10.60">
    <property type="entry name" value="Homeodomain-like"/>
    <property type="match status" value="1"/>
</dbReference>
<comment type="caution">
    <text evidence="11">The sequence shown here is derived from an EMBL/GenBank/DDBJ whole genome shotgun (WGS) entry which is preliminary data.</text>
</comment>
<dbReference type="PANTHER" id="PTHR24338:SF0">
    <property type="entry name" value="MUSCLE SEGMENTATION HOMEOBOX"/>
    <property type="match status" value="1"/>
</dbReference>
<reference evidence="11" key="1">
    <citation type="submission" date="2019-03" db="EMBL/GenBank/DDBJ databases">
        <title>Improved annotation for the trematode Fasciola hepatica.</title>
        <authorList>
            <person name="Choi Y.-J."/>
            <person name="Martin J."/>
            <person name="Mitreva M."/>
        </authorList>
    </citation>
    <scope>NUCLEOTIDE SEQUENCE [LARGE SCALE GENOMIC DNA]</scope>
</reference>